<dbReference type="Pfam" id="PF01435">
    <property type="entry name" value="Peptidase_M48"/>
    <property type="match status" value="1"/>
</dbReference>
<dbReference type="InterPro" id="IPR001915">
    <property type="entry name" value="Peptidase_M48"/>
</dbReference>
<dbReference type="Pfam" id="PF01476">
    <property type="entry name" value="LysM"/>
    <property type="match status" value="1"/>
</dbReference>
<evidence type="ECO:0000256" key="10">
    <source>
        <dbReference type="ARBA" id="ARBA00023049"/>
    </source>
</evidence>
<evidence type="ECO:0000256" key="5">
    <source>
        <dbReference type="ARBA" id="ARBA00022692"/>
    </source>
</evidence>
<protein>
    <submittedName>
        <fullName evidence="14">LysM peptidoglycan-binding domain-containing protein</fullName>
    </submittedName>
</protein>
<keyword evidence="11 12" id="KW-0472">Membrane</keyword>
<dbReference type="CDD" id="cd07328">
    <property type="entry name" value="M48_Ste24p_like"/>
    <property type="match status" value="1"/>
</dbReference>
<dbReference type="AlphaFoldDB" id="A0A418MX52"/>
<dbReference type="Gene3D" id="3.30.2010.10">
    <property type="entry name" value="Metalloproteases ('zincins'), catalytic domain"/>
    <property type="match status" value="1"/>
</dbReference>
<dbReference type="OrthoDB" id="155290at2"/>
<keyword evidence="9 12" id="KW-1133">Transmembrane helix</keyword>
<keyword evidence="3" id="KW-1003">Cell membrane</keyword>
<dbReference type="GO" id="GO:0006508">
    <property type="term" value="P:proteolysis"/>
    <property type="evidence" value="ECO:0007669"/>
    <property type="project" value="UniProtKB-KW"/>
</dbReference>
<evidence type="ECO:0000256" key="11">
    <source>
        <dbReference type="ARBA" id="ARBA00023136"/>
    </source>
</evidence>
<keyword evidence="7" id="KW-0378">Hydrolase</keyword>
<gene>
    <name evidence="14" type="ORF">D2L64_10070</name>
</gene>
<evidence type="ECO:0000256" key="2">
    <source>
        <dbReference type="ARBA" id="ARBA00004651"/>
    </source>
</evidence>
<feature type="transmembrane region" description="Helical" evidence="12">
    <location>
        <begin position="55"/>
        <end position="74"/>
    </location>
</feature>
<evidence type="ECO:0000256" key="4">
    <source>
        <dbReference type="ARBA" id="ARBA00022670"/>
    </source>
</evidence>
<feature type="transmembrane region" description="Helical" evidence="12">
    <location>
        <begin position="15"/>
        <end position="43"/>
    </location>
</feature>
<feature type="transmembrane region" description="Helical" evidence="12">
    <location>
        <begin position="208"/>
        <end position="228"/>
    </location>
</feature>
<proteinExistence type="predicted"/>
<dbReference type="InterPro" id="IPR050083">
    <property type="entry name" value="HtpX_protease"/>
</dbReference>
<dbReference type="Proteomes" id="UP000283832">
    <property type="component" value="Unassembled WGS sequence"/>
</dbReference>
<evidence type="ECO:0000256" key="3">
    <source>
        <dbReference type="ARBA" id="ARBA00022475"/>
    </source>
</evidence>
<evidence type="ECO:0000256" key="1">
    <source>
        <dbReference type="ARBA" id="ARBA00001947"/>
    </source>
</evidence>
<dbReference type="PANTHER" id="PTHR43221:SF1">
    <property type="entry name" value="PROTEASE HTPX"/>
    <property type="match status" value="1"/>
</dbReference>
<evidence type="ECO:0000259" key="13">
    <source>
        <dbReference type="PROSITE" id="PS51782"/>
    </source>
</evidence>
<dbReference type="InterPro" id="IPR036779">
    <property type="entry name" value="LysM_dom_sf"/>
</dbReference>
<accession>A0A418MX52</accession>
<evidence type="ECO:0000256" key="12">
    <source>
        <dbReference type="SAM" id="Phobius"/>
    </source>
</evidence>
<dbReference type="SMART" id="SM00257">
    <property type="entry name" value="LysM"/>
    <property type="match status" value="1"/>
</dbReference>
<dbReference type="CDD" id="cd00118">
    <property type="entry name" value="LysM"/>
    <property type="match status" value="1"/>
</dbReference>
<comment type="subcellular location">
    <subcellularLocation>
        <location evidence="2">Cell membrane</location>
        <topology evidence="2">Multi-pass membrane protein</topology>
    </subcellularLocation>
</comment>
<dbReference type="SUPFAM" id="SSF54106">
    <property type="entry name" value="LysM domain"/>
    <property type="match status" value="1"/>
</dbReference>
<organism evidence="14 15">
    <name type="scientific">Micromonospora radicis</name>
    <dbReference type="NCBI Taxonomy" id="1894971"/>
    <lineage>
        <taxon>Bacteria</taxon>
        <taxon>Bacillati</taxon>
        <taxon>Actinomycetota</taxon>
        <taxon>Actinomycetes</taxon>
        <taxon>Micromonosporales</taxon>
        <taxon>Micromonosporaceae</taxon>
        <taxon>Micromonospora</taxon>
    </lineage>
</organism>
<feature type="domain" description="LysM" evidence="13">
    <location>
        <begin position="649"/>
        <end position="693"/>
    </location>
</feature>
<keyword evidence="15" id="KW-1185">Reference proteome</keyword>
<name>A0A418MX52_9ACTN</name>
<evidence type="ECO:0000256" key="8">
    <source>
        <dbReference type="ARBA" id="ARBA00022833"/>
    </source>
</evidence>
<dbReference type="GO" id="GO:0005886">
    <property type="term" value="C:plasma membrane"/>
    <property type="evidence" value="ECO:0007669"/>
    <property type="project" value="UniProtKB-SubCell"/>
</dbReference>
<keyword evidence="8" id="KW-0862">Zinc</keyword>
<dbReference type="Gene3D" id="3.10.350.10">
    <property type="entry name" value="LysM domain"/>
    <property type="match status" value="1"/>
</dbReference>
<sequence length="704" mass="76283">MVAAGAALGWLRGLLAVGLLAGVYLLAFVLVTVNALFVVLVLWGAFSRPSGYGSWPLVVGGSIAAIFALLYGIATVSRVEQPPPGAVFLPRRHAPELWRLVEELARELETRAPTRIFLTPEVNAAVSEEARLLGFAVGERTLYLGVPLLNQVTPTHLRAVLCHEFGHYAGRHTRFGAVVHRGAASLESALFRLRMTARTRQGVSGYPWFYQLVVGAYAKVFLWVSLAVRRRQELEADARAAEMVGPAEAAEALREVHALGQAWRGFTGMFVQPVQRLGFVPADLFGTFATMVDDPQVRQRLAELRRNPVEANRSWLDSHPPLARRLASIEAQSTGGAHPPDQPPPLVVDPAPVAAVQEKVYGLARTRPTELSPETWAEVAAEAFAIEPAGRLLAAARAVDRSARATLATVLDLLAQGRQDELARRLTEAAEPREQLAEALFALVGQALAGTGQARWVLSWTAGYLLVPGDDTDRGRAELADLEALVTAAAHDAAAVGALRRGLVRRGVAVREPVPLLLRTVSAPAGPTTGVDIAGRLPDFVAEELRRQDSVRRVTLVVLVVLAGLWGITVIGRDDPLDRPPAASNLRTSWPTLPGQQPWPALPGREPGLPSVNDPRWADPAWPHPLSSYFYRPYLDPSNPILDALLLNDAIVVKRGDTLTRIAARRCTTVRHLQKINDMGDRTTIVIGQWLLVPARLGSPGKCD</sequence>
<evidence type="ECO:0000256" key="6">
    <source>
        <dbReference type="ARBA" id="ARBA00022723"/>
    </source>
</evidence>
<dbReference type="InterPro" id="IPR018392">
    <property type="entry name" value="LysM"/>
</dbReference>
<dbReference type="GO" id="GO:0046872">
    <property type="term" value="F:metal ion binding"/>
    <property type="evidence" value="ECO:0007669"/>
    <property type="project" value="UniProtKB-KW"/>
</dbReference>
<comment type="caution">
    <text evidence="14">The sequence shown here is derived from an EMBL/GenBank/DDBJ whole genome shotgun (WGS) entry which is preliminary data.</text>
</comment>
<evidence type="ECO:0000313" key="14">
    <source>
        <dbReference type="EMBL" id="RIV39247.1"/>
    </source>
</evidence>
<dbReference type="EMBL" id="QXEC01000007">
    <property type="protein sequence ID" value="RIV39247.1"/>
    <property type="molecule type" value="Genomic_DNA"/>
</dbReference>
<dbReference type="PANTHER" id="PTHR43221">
    <property type="entry name" value="PROTEASE HTPX"/>
    <property type="match status" value="1"/>
</dbReference>
<reference evidence="14 15" key="1">
    <citation type="submission" date="2018-08" db="EMBL/GenBank/DDBJ databases">
        <title>Jishengella sp. nov., isolated from a root of Azadirachta indica A. Juss. var. siamensis Valenton.</title>
        <authorList>
            <person name="Kuncharoen N."/>
            <person name="Tanasupawat S."/>
            <person name="Kudo T."/>
            <person name="Ohkuma M."/>
        </authorList>
    </citation>
    <scope>NUCLEOTIDE SEQUENCE [LARGE SCALE GENOMIC DNA]</scope>
    <source>
        <strain evidence="14 15">AZ1-13</strain>
    </source>
</reference>
<keyword evidence="6" id="KW-0479">Metal-binding</keyword>
<evidence type="ECO:0000256" key="7">
    <source>
        <dbReference type="ARBA" id="ARBA00022801"/>
    </source>
</evidence>
<dbReference type="GO" id="GO:0004222">
    <property type="term" value="F:metalloendopeptidase activity"/>
    <property type="evidence" value="ECO:0007669"/>
    <property type="project" value="InterPro"/>
</dbReference>
<comment type="cofactor">
    <cofactor evidence="1">
        <name>Zn(2+)</name>
        <dbReference type="ChEBI" id="CHEBI:29105"/>
    </cofactor>
</comment>
<evidence type="ECO:0000256" key="9">
    <source>
        <dbReference type="ARBA" id="ARBA00022989"/>
    </source>
</evidence>
<keyword evidence="5 12" id="KW-0812">Transmembrane</keyword>
<evidence type="ECO:0000313" key="15">
    <source>
        <dbReference type="Proteomes" id="UP000283832"/>
    </source>
</evidence>
<dbReference type="PROSITE" id="PS51782">
    <property type="entry name" value="LYSM"/>
    <property type="match status" value="1"/>
</dbReference>
<keyword evidence="4" id="KW-0645">Protease</keyword>
<keyword evidence="10" id="KW-0482">Metalloprotease</keyword>